<dbReference type="EMBL" id="FNXT01000810">
    <property type="protein sequence ID" value="SZX67744.1"/>
    <property type="molecule type" value="Genomic_DNA"/>
</dbReference>
<keyword evidence="2" id="KW-1185">Reference proteome</keyword>
<reference evidence="1 2" key="1">
    <citation type="submission" date="2016-10" db="EMBL/GenBank/DDBJ databases">
        <authorList>
            <person name="Cai Z."/>
        </authorList>
    </citation>
    <scope>NUCLEOTIDE SEQUENCE [LARGE SCALE GENOMIC DNA]</scope>
</reference>
<gene>
    <name evidence="1" type="ORF">BQ4739_LOCUS8105</name>
</gene>
<proteinExistence type="predicted"/>
<protein>
    <submittedName>
        <fullName evidence="1">Uncharacterized protein</fullName>
    </submittedName>
</protein>
<evidence type="ECO:0000313" key="1">
    <source>
        <dbReference type="EMBL" id="SZX67744.1"/>
    </source>
</evidence>
<dbReference type="Proteomes" id="UP000256970">
    <property type="component" value="Unassembled WGS sequence"/>
</dbReference>
<organism evidence="1 2">
    <name type="scientific">Tetradesmus obliquus</name>
    <name type="common">Green alga</name>
    <name type="synonym">Acutodesmus obliquus</name>
    <dbReference type="NCBI Taxonomy" id="3088"/>
    <lineage>
        <taxon>Eukaryota</taxon>
        <taxon>Viridiplantae</taxon>
        <taxon>Chlorophyta</taxon>
        <taxon>core chlorophytes</taxon>
        <taxon>Chlorophyceae</taxon>
        <taxon>CS clade</taxon>
        <taxon>Sphaeropleales</taxon>
        <taxon>Scenedesmaceae</taxon>
        <taxon>Tetradesmus</taxon>
    </lineage>
</organism>
<accession>A0A383VSN2</accession>
<dbReference type="AlphaFoldDB" id="A0A383VSN2"/>
<name>A0A383VSN2_TETOB</name>
<evidence type="ECO:0000313" key="2">
    <source>
        <dbReference type="Proteomes" id="UP000256970"/>
    </source>
</evidence>
<sequence>MEQPKLAANFSGTWIKDKEASDSMSDAITLMGLSGLMRQAIKLVKGITLSQDDASFSMAVFSVLSWFKVNEKYALDGSTSSCRRRDFRRGGHKGRVEVAAPDRLQLHLQWDDPYGGTGLDEFVMPSPDVLHVTSTVTVNGQTCKWRQVYNKKQ</sequence>